<keyword evidence="2" id="KW-1185">Reference proteome</keyword>
<comment type="caution">
    <text evidence="1">The sequence shown here is derived from an EMBL/GenBank/DDBJ whole genome shotgun (WGS) entry which is preliminary data.</text>
</comment>
<evidence type="ECO:0000313" key="2">
    <source>
        <dbReference type="Proteomes" id="UP000253303"/>
    </source>
</evidence>
<proteinExistence type="predicted"/>
<evidence type="ECO:0000313" key="1">
    <source>
        <dbReference type="EMBL" id="RBQ16223.1"/>
    </source>
</evidence>
<dbReference type="EMBL" id="QMEY01000018">
    <property type="protein sequence ID" value="RBQ16223.1"/>
    <property type="molecule type" value="Genomic_DNA"/>
</dbReference>
<accession>A0A366LRR3</accession>
<dbReference type="RefSeq" id="WP_113984544.1">
    <property type="nucleotide sequence ID" value="NZ_QMEY01000018.1"/>
</dbReference>
<organism evidence="1 2">
    <name type="scientific">Spongiactinospora rosea</name>
    <dbReference type="NCBI Taxonomy" id="2248750"/>
    <lineage>
        <taxon>Bacteria</taxon>
        <taxon>Bacillati</taxon>
        <taxon>Actinomycetota</taxon>
        <taxon>Actinomycetes</taxon>
        <taxon>Streptosporangiales</taxon>
        <taxon>Streptosporangiaceae</taxon>
        <taxon>Spongiactinospora</taxon>
    </lineage>
</organism>
<reference evidence="1 2" key="1">
    <citation type="submission" date="2018-06" db="EMBL/GenBank/DDBJ databases">
        <title>Sphaerisporangium craniellae sp. nov., isolated from a marine sponge in the South China Sea.</title>
        <authorList>
            <person name="Li L."/>
        </authorList>
    </citation>
    <scope>NUCLEOTIDE SEQUENCE [LARGE SCALE GENOMIC DNA]</scope>
    <source>
        <strain evidence="1 2">LHW63015</strain>
    </source>
</reference>
<sequence>MYDVVEFTGDRAADETTMTAQHPEAIPAMPGLLRALARLALDADRQVDILSRARIPVDELALEYDDFLRLLRRDIEDGLAVDPDVQGRLREIAEILERISGEENSGYWTEQALQESQAWADIRERARATLMAIEVTMGERAPQIVDFD</sequence>
<gene>
    <name evidence="1" type="ORF">DP939_31960</name>
</gene>
<dbReference type="AlphaFoldDB" id="A0A366LRR3"/>
<dbReference type="OrthoDB" id="3537207at2"/>
<protein>
    <submittedName>
        <fullName evidence="1">Uncharacterized protein</fullName>
    </submittedName>
</protein>
<dbReference type="Proteomes" id="UP000253303">
    <property type="component" value="Unassembled WGS sequence"/>
</dbReference>
<name>A0A366LRR3_9ACTN</name>